<dbReference type="Proteomes" id="UP000626109">
    <property type="component" value="Unassembled WGS sequence"/>
</dbReference>
<organism evidence="1 2">
    <name type="scientific">Polarella glacialis</name>
    <name type="common">Dinoflagellate</name>
    <dbReference type="NCBI Taxonomy" id="89957"/>
    <lineage>
        <taxon>Eukaryota</taxon>
        <taxon>Sar</taxon>
        <taxon>Alveolata</taxon>
        <taxon>Dinophyceae</taxon>
        <taxon>Suessiales</taxon>
        <taxon>Suessiaceae</taxon>
        <taxon>Polarella</taxon>
    </lineage>
</organism>
<evidence type="ECO:0000313" key="2">
    <source>
        <dbReference type="Proteomes" id="UP000626109"/>
    </source>
</evidence>
<name>A0A813L8Q1_POLGL</name>
<protein>
    <submittedName>
        <fullName evidence="1">Uncharacterized protein</fullName>
    </submittedName>
</protein>
<dbReference type="EMBL" id="CAJNNW010035003">
    <property type="protein sequence ID" value="CAE8725150.1"/>
    <property type="molecule type" value="Genomic_DNA"/>
</dbReference>
<proteinExistence type="predicted"/>
<dbReference type="AlphaFoldDB" id="A0A813L8Q1"/>
<accession>A0A813L8Q1</accession>
<gene>
    <name evidence="1" type="ORF">PGLA2088_LOCUS44000</name>
</gene>
<sequence length="151" mass="16469">AGRARLPLLVLDSMLPGQELDFWTDDKTYLALMADVGVGGSLGMLGMDPRTRNVLRHGVEVTVTACQPRDGGVYTVLSGQRVFRLQTSSAPQPVGRWRRAYAEGSEEIALGWGQEQFVEAALGSFGLTEVFALCLRGHSWQCAMPLLRAEC</sequence>
<evidence type="ECO:0000313" key="1">
    <source>
        <dbReference type="EMBL" id="CAE8725150.1"/>
    </source>
</evidence>
<feature type="non-terminal residue" evidence="1">
    <location>
        <position position="151"/>
    </location>
</feature>
<comment type="caution">
    <text evidence="1">The sequence shown here is derived from an EMBL/GenBank/DDBJ whole genome shotgun (WGS) entry which is preliminary data.</text>
</comment>
<reference evidence="1" key="1">
    <citation type="submission" date="2021-02" db="EMBL/GenBank/DDBJ databases">
        <authorList>
            <person name="Dougan E. K."/>
            <person name="Rhodes N."/>
            <person name="Thang M."/>
            <person name="Chan C."/>
        </authorList>
    </citation>
    <scope>NUCLEOTIDE SEQUENCE</scope>
</reference>